<keyword evidence="2" id="KW-0815">Transposition</keyword>
<feature type="domain" description="Transposase putative helix-turn-helix" evidence="9">
    <location>
        <begin position="1"/>
        <end position="46"/>
    </location>
</feature>
<dbReference type="Pfam" id="PF12323">
    <property type="entry name" value="HTH_OrfB_IS605"/>
    <property type="match status" value="1"/>
</dbReference>
<evidence type="ECO:0000259" key="9">
    <source>
        <dbReference type="Pfam" id="PF12323"/>
    </source>
</evidence>
<evidence type="ECO:0000313" key="10">
    <source>
        <dbReference type="EMBL" id="NEU77271.1"/>
    </source>
</evidence>
<sequence>MITLTYEYKLAPTLEQIQVFDRWLSICRSMWNFALRERKDWANSRKCDINACSIVSEYIIPPDTKRPTYASQCKALTAAKKEYPHLKIVHSQVLQQVLKQLETAFVSMWSRGFGFPRFKKKMRSFVFPQMNEKDIVGDIIKLPSIGMVKMHLSRPIPDGFSLKQARIVKRASGYYVMLSLQCDVNVPDIPPHGEPLGIDVGLLAFVATSSGELVERPRFFVDTQSKLKLLQRRLKRKKKGSKNWRKLNQKIALLHEHISNSRKDWHFQLSHHLCNQAGMIFALDLNLKAMSRGMLCKHTLDAGFGQFLNILSWVCCQRDVYFARVDCNGTSQTCPMCDTHTPKDLSVSLHDCVCGYRTDRDVAAAQVVKKRGLLSLDADGQAVFQNVCGDGLAGIEISSQESKKQKTQTVKFGIPRLTSKR</sequence>
<evidence type="ECO:0000256" key="3">
    <source>
        <dbReference type="ARBA" id="ARBA00022723"/>
    </source>
</evidence>
<dbReference type="EMBL" id="JTCM02000171">
    <property type="protein sequence ID" value="NEU77271.1"/>
    <property type="molecule type" value="Genomic_DNA"/>
</dbReference>
<evidence type="ECO:0000256" key="1">
    <source>
        <dbReference type="ARBA" id="ARBA00008761"/>
    </source>
</evidence>
<dbReference type="InterPro" id="IPR021027">
    <property type="entry name" value="Transposase_put_HTH"/>
</dbReference>
<reference evidence="10 11" key="1">
    <citation type="journal article" date="2015" name="Genome Announc.">
        <title>Draft Genome Sequence of Cyanobacterium Hassallia byssoidea Strain VB512170, Isolated from Monuments in India.</title>
        <authorList>
            <person name="Singh D."/>
            <person name="Chandrababunaidu M.M."/>
            <person name="Panda A."/>
            <person name="Sen D."/>
            <person name="Bhattacharyya S."/>
            <person name="Adhikary S.P."/>
            <person name="Tripathy S."/>
        </authorList>
    </citation>
    <scope>NUCLEOTIDE SEQUENCE [LARGE SCALE GENOMIC DNA]</scope>
    <source>
        <strain evidence="10 11">VB512170</strain>
    </source>
</reference>
<evidence type="ECO:0000259" key="8">
    <source>
        <dbReference type="Pfam" id="PF07282"/>
    </source>
</evidence>
<evidence type="ECO:0000256" key="5">
    <source>
        <dbReference type="ARBA" id="ARBA00023125"/>
    </source>
</evidence>
<dbReference type="InterPro" id="IPR010095">
    <property type="entry name" value="Cas12f1-like_TNB"/>
</dbReference>
<keyword evidence="4" id="KW-0862">Zinc</keyword>
<keyword evidence="6" id="KW-0233">DNA recombination</keyword>
<dbReference type="NCBIfam" id="NF040570">
    <property type="entry name" value="guided_TnpB"/>
    <property type="match status" value="1"/>
</dbReference>
<organism evidence="10 11">
    <name type="scientific">Hassallia byssoidea VB512170</name>
    <dbReference type="NCBI Taxonomy" id="1304833"/>
    <lineage>
        <taxon>Bacteria</taxon>
        <taxon>Bacillati</taxon>
        <taxon>Cyanobacteriota</taxon>
        <taxon>Cyanophyceae</taxon>
        <taxon>Nostocales</taxon>
        <taxon>Tolypothrichaceae</taxon>
        <taxon>Hassallia</taxon>
    </lineage>
</organism>
<gene>
    <name evidence="10" type="ORF">PI95_033500</name>
</gene>
<protein>
    <submittedName>
        <fullName evidence="10">Transposase</fullName>
    </submittedName>
</protein>
<evidence type="ECO:0000259" key="7">
    <source>
        <dbReference type="Pfam" id="PF01385"/>
    </source>
</evidence>
<dbReference type="GO" id="GO:0006310">
    <property type="term" value="P:DNA recombination"/>
    <property type="evidence" value="ECO:0007669"/>
    <property type="project" value="UniProtKB-KW"/>
</dbReference>
<dbReference type="Pfam" id="PF01385">
    <property type="entry name" value="OrfB_IS605"/>
    <property type="match status" value="1"/>
</dbReference>
<evidence type="ECO:0000256" key="2">
    <source>
        <dbReference type="ARBA" id="ARBA00022578"/>
    </source>
</evidence>
<keyword evidence="11" id="KW-1185">Reference proteome</keyword>
<dbReference type="InterPro" id="IPR001959">
    <property type="entry name" value="Transposase"/>
</dbReference>
<comment type="caution">
    <text evidence="10">The sequence shown here is derived from an EMBL/GenBank/DDBJ whole genome shotgun (WGS) entry which is preliminary data.</text>
</comment>
<dbReference type="RefSeq" id="WP_039747339.1">
    <property type="nucleotide sequence ID" value="NZ_JTCM02000171.1"/>
</dbReference>
<proteinExistence type="inferred from homology"/>
<feature type="domain" description="Probable transposase IS891/IS1136/IS1341" evidence="7">
    <location>
        <begin position="187"/>
        <end position="292"/>
    </location>
</feature>
<keyword evidence="3" id="KW-0479">Metal-binding</keyword>
<comment type="similarity">
    <text evidence="1">In the C-terminal section; belongs to the transposase 35 family.</text>
</comment>
<accession>A0A846HP38</accession>
<name>A0A846HP38_9CYAN</name>
<dbReference type="GO" id="GO:0003677">
    <property type="term" value="F:DNA binding"/>
    <property type="evidence" value="ECO:0007669"/>
    <property type="project" value="UniProtKB-KW"/>
</dbReference>
<evidence type="ECO:0000256" key="4">
    <source>
        <dbReference type="ARBA" id="ARBA00022833"/>
    </source>
</evidence>
<dbReference type="Pfam" id="PF07282">
    <property type="entry name" value="Cas12f1-like_TNB"/>
    <property type="match status" value="1"/>
</dbReference>
<evidence type="ECO:0000256" key="6">
    <source>
        <dbReference type="ARBA" id="ARBA00023172"/>
    </source>
</evidence>
<dbReference type="GO" id="GO:0046872">
    <property type="term" value="F:metal ion binding"/>
    <property type="evidence" value="ECO:0007669"/>
    <property type="project" value="UniProtKB-KW"/>
</dbReference>
<feature type="domain" description="Cas12f1-like TNB" evidence="8">
    <location>
        <begin position="304"/>
        <end position="366"/>
    </location>
</feature>
<evidence type="ECO:0000313" key="11">
    <source>
        <dbReference type="Proteomes" id="UP000031549"/>
    </source>
</evidence>
<dbReference type="GO" id="GO:0032196">
    <property type="term" value="P:transposition"/>
    <property type="evidence" value="ECO:0007669"/>
    <property type="project" value="UniProtKB-KW"/>
</dbReference>
<keyword evidence="5" id="KW-0238">DNA-binding</keyword>
<dbReference type="Proteomes" id="UP000031549">
    <property type="component" value="Unassembled WGS sequence"/>
</dbReference>
<dbReference type="AlphaFoldDB" id="A0A846HP38"/>